<name>A0ACC2LNA9_PERAE</name>
<evidence type="ECO:0000313" key="1">
    <source>
        <dbReference type="EMBL" id="KAJ8634577.1"/>
    </source>
</evidence>
<keyword evidence="2" id="KW-1185">Reference proteome</keyword>
<reference evidence="1 2" key="1">
    <citation type="journal article" date="2022" name="Hortic Res">
        <title>A haplotype resolved chromosomal level avocado genome allows analysis of novel avocado genes.</title>
        <authorList>
            <person name="Nath O."/>
            <person name="Fletcher S.J."/>
            <person name="Hayward A."/>
            <person name="Shaw L.M."/>
            <person name="Masouleh A.K."/>
            <person name="Furtado A."/>
            <person name="Henry R.J."/>
            <person name="Mitter N."/>
        </authorList>
    </citation>
    <scope>NUCLEOTIDE SEQUENCE [LARGE SCALE GENOMIC DNA]</scope>
    <source>
        <strain evidence="2">cv. Hass</strain>
    </source>
</reference>
<evidence type="ECO:0000313" key="2">
    <source>
        <dbReference type="Proteomes" id="UP001234297"/>
    </source>
</evidence>
<sequence length="985" mass="112969">MAQNETVPYSNLVKREAEQLLEWLKNPDIASVCYNGWHGVGRWRTVEYVTKLANEINLFDNFISSNLQRNDQSSPGKVQLRIAESLGIQSPTLDDDEETDIDFSISVQIYEKLRDKRFLLVLGGNRADPYSPGRNIDMAAIGVPNLRRRFTSGSIAIPKVILVGESYLLRNSISPKNVKHFGENHFVSDVTELIREEAALAAHSAGTKGYFSPHTIMHFIYYFSLAMPNYRRYYYYYSFVQDKEWMIRYLIAEGLIAERMEKDKEALMEIMDALLTELHDRSILDWDGESVKMNPEVRESLMKDETVGKAKSDLISFVSEYGLPEEDDESCRWEAYQRMSAIITTKVFNVNIYPSPKCPNLSTLILRFVTSLSNRRFEFPITFFDHMKNLRVLDLCEAPIESLPSSLSSLCNLKLLTLQRCEKLVSLPTSLRDLVGLEFLNLSECRNLQVIPEKCFELMDRLRVLYLSETQIDSLPSSVFKLYNLQQLLLRGCRALKSLPSSLSNWVNLQKLDLSHCESLKTGVSPQSLQNLTSLEELDSTYCVELQDIRDASFHNTLPKLRRLSISHTPTPHRLSFRGCESLETLHLSNLSNLEVLHVLYGTKFKTLLLGVRCSSLRRLDILPTRYSYVQFEGLNWRDDDVGARIWVGDLTSIFKFSSEDIFKAPCFSRFYIRISPFEEGCMPMTIDKSQNIQLKRKPVVYESIYHSHTKTFLFSHFASTAFDRTLEICRSNGSLKDGIYGRLLARTESITFLFNTSDLGTLFLRSELSDLKECRIGGCPKISSLFASAGGHLDILPFLEVIWVSDLPQLTAICKVVSDNKSFALLKHICIEHCPKLEALFTSTMYLQSLETLEIKFCCRLQKVFEIEAVRAEVSLQNLRSLRLLHVPKLKSVCNGFLPQLEKVQVQRCPMLRKLPIQVCLIDHDVNGSGYAASSSLPVVEIRGETKWWKNLQWDNKDDTNKRPARFRPWRRTPSTLLSHGIEW</sequence>
<comment type="caution">
    <text evidence="1">The sequence shown here is derived from an EMBL/GenBank/DDBJ whole genome shotgun (WGS) entry which is preliminary data.</text>
</comment>
<gene>
    <name evidence="1" type="ORF">MRB53_008844</name>
</gene>
<dbReference type="EMBL" id="CM056811">
    <property type="protein sequence ID" value="KAJ8634577.1"/>
    <property type="molecule type" value="Genomic_DNA"/>
</dbReference>
<proteinExistence type="predicted"/>
<protein>
    <submittedName>
        <fullName evidence="1">Uncharacterized protein</fullName>
    </submittedName>
</protein>
<accession>A0ACC2LNA9</accession>
<dbReference type="Proteomes" id="UP001234297">
    <property type="component" value="Chromosome 3"/>
</dbReference>
<organism evidence="1 2">
    <name type="scientific">Persea americana</name>
    <name type="common">Avocado</name>
    <dbReference type="NCBI Taxonomy" id="3435"/>
    <lineage>
        <taxon>Eukaryota</taxon>
        <taxon>Viridiplantae</taxon>
        <taxon>Streptophyta</taxon>
        <taxon>Embryophyta</taxon>
        <taxon>Tracheophyta</taxon>
        <taxon>Spermatophyta</taxon>
        <taxon>Magnoliopsida</taxon>
        <taxon>Magnoliidae</taxon>
        <taxon>Laurales</taxon>
        <taxon>Lauraceae</taxon>
        <taxon>Persea</taxon>
    </lineage>
</organism>